<dbReference type="GO" id="GO:0005886">
    <property type="term" value="C:plasma membrane"/>
    <property type="evidence" value="ECO:0007669"/>
    <property type="project" value="UniProtKB-SubCell"/>
</dbReference>
<evidence type="ECO:0000256" key="8">
    <source>
        <dbReference type="ARBA" id="ARBA00023053"/>
    </source>
</evidence>
<keyword evidence="6 14" id="KW-0479">Metal-binding</keyword>
<comment type="activity regulation">
    <text evidence="14">Na(+) is not transported, but it plays an essential structural role and its presence is essential for fluoride channel function.</text>
</comment>
<dbReference type="InterPro" id="IPR003691">
    <property type="entry name" value="FluC"/>
</dbReference>
<keyword evidence="2 14" id="KW-0813">Transport</keyword>
<dbReference type="GO" id="GO:0062054">
    <property type="term" value="F:fluoride channel activity"/>
    <property type="evidence" value="ECO:0007669"/>
    <property type="project" value="UniProtKB-UniRule"/>
</dbReference>
<evidence type="ECO:0000256" key="6">
    <source>
        <dbReference type="ARBA" id="ARBA00022723"/>
    </source>
</evidence>
<dbReference type="EMBL" id="DQVE01000055">
    <property type="protein sequence ID" value="HIP98757.1"/>
    <property type="molecule type" value="Genomic_DNA"/>
</dbReference>
<proteinExistence type="inferred from homology"/>
<evidence type="ECO:0000256" key="3">
    <source>
        <dbReference type="ARBA" id="ARBA00022475"/>
    </source>
</evidence>
<evidence type="ECO:0000256" key="14">
    <source>
        <dbReference type="HAMAP-Rule" id="MF_00454"/>
    </source>
</evidence>
<evidence type="ECO:0000256" key="12">
    <source>
        <dbReference type="ARBA" id="ARBA00035120"/>
    </source>
</evidence>
<keyword evidence="9 14" id="KW-0406">Ion transport</keyword>
<evidence type="ECO:0000256" key="10">
    <source>
        <dbReference type="ARBA" id="ARBA00023136"/>
    </source>
</evidence>
<evidence type="ECO:0000256" key="4">
    <source>
        <dbReference type="ARBA" id="ARBA00022519"/>
    </source>
</evidence>
<comment type="similarity">
    <text evidence="12 14">Belongs to the fluoride channel Fluc/FEX (TC 1.A.43) family.</text>
</comment>
<comment type="subcellular location">
    <subcellularLocation>
        <location evidence="1 14">Cell membrane</location>
        <topology evidence="1 14">Multi-pass membrane protein</topology>
    </subcellularLocation>
</comment>
<dbReference type="AlphaFoldDB" id="A0A9D0YQ08"/>
<evidence type="ECO:0000256" key="5">
    <source>
        <dbReference type="ARBA" id="ARBA00022692"/>
    </source>
</evidence>
<keyword evidence="8 14" id="KW-0915">Sodium</keyword>
<protein>
    <recommendedName>
        <fullName evidence="14">Fluoride-specific ion channel FluC</fullName>
    </recommendedName>
</protein>
<evidence type="ECO:0000256" key="11">
    <source>
        <dbReference type="ARBA" id="ARBA00023303"/>
    </source>
</evidence>
<dbReference type="Pfam" id="PF02537">
    <property type="entry name" value="CRCB"/>
    <property type="match status" value="1"/>
</dbReference>
<feature type="binding site" evidence="14">
    <location>
        <position position="73"/>
    </location>
    <ligand>
        <name>Na(+)</name>
        <dbReference type="ChEBI" id="CHEBI:29101"/>
        <note>structural</note>
    </ligand>
</feature>
<evidence type="ECO:0000313" key="16">
    <source>
        <dbReference type="Proteomes" id="UP000606463"/>
    </source>
</evidence>
<keyword evidence="3 14" id="KW-1003">Cell membrane</keyword>
<dbReference type="PANTHER" id="PTHR28259">
    <property type="entry name" value="FLUORIDE EXPORT PROTEIN 1-RELATED"/>
    <property type="match status" value="1"/>
</dbReference>
<feature type="transmembrane region" description="Helical" evidence="14">
    <location>
        <begin position="66"/>
        <end position="91"/>
    </location>
</feature>
<dbReference type="GO" id="GO:0140114">
    <property type="term" value="P:cellular detoxification of fluoride"/>
    <property type="evidence" value="ECO:0007669"/>
    <property type="project" value="UniProtKB-UniRule"/>
</dbReference>
<keyword evidence="11 14" id="KW-0407">Ion channel</keyword>
<name>A0A9D0YQ08_AQUAO</name>
<gene>
    <name evidence="14 15" type="primary">crcB</name>
    <name evidence="14" type="synonym">fluC</name>
    <name evidence="15" type="ORF">EYH37_05305</name>
</gene>
<evidence type="ECO:0000256" key="9">
    <source>
        <dbReference type="ARBA" id="ARBA00023065"/>
    </source>
</evidence>
<evidence type="ECO:0000256" key="2">
    <source>
        <dbReference type="ARBA" id="ARBA00022448"/>
    </source>
</evidence>
<reference evidence="15" key="1">
    <citation type="journal article" date="2020" name="ISME J.">
        <title>Gammaproteobacteria mediating utilization of methyl-, sulfur- and petroleum organic compounds in deep ocean hydrothermal plumes.</title>
        <authorList>
            <person name="Zhou Z."/>
            <person name="Liu Y."/>
            <person name="Pan J."/>
            <person name="Cron B.R."/>
            <person name="Toner B.M."/>
            <person name="Anantharaman K."/>
            <person name="Breier J.A."/>
            <person name="Dick G.J."/>
            <person name="Li M."/>
        </authorList>
    </citation>
    <scope>NUCLEOTIDE SEQUENCE</scope>
    <source>
        <strain evidence="15">SZUA-1501</strain>
    </source>
</reference>
<accession>A0A9D0YQ08</accession>
<keyword evidence="5 14" id="KW-0812">Transmembrane</keyword>
<evidence type="ECO:0000256" key="13">
    <source>
        <dbReference type="ARBA" id="ARBA00035585"/>
    </source>
</evidence>
<evidence type="ECO:0000256" key="1">
    <source>
        <dbReference type="ARBA" id="ARBA00004651"/>
    </source>
</evidence>
<comment type="function">
    <text evidence="14">Fluoride-specific ion channel. Important for reducing fluoride concentration in the cell, thus reducing its toxicity.</text>
</comment>
<dbReference type="Proteomes" id="UP000606463">
    <property type="component" value="Unassembled WGS sequence"/>
</dbReference>
<comment type="caution">
    <text evidence="15">The sequence shown here is derived from an EMBL/GenBank/DDBJ whole genome shotgun (WGS) entry which is preliminary data.</text>
</comment>
<dbReference type="GO" id="GO:0046872">
    <property type="term" value="F:metal ion binding"/>
    <property type="evidence" value="ECO:0007669"/>
    <property type="project" value="UniProtKB-KW"/>
</dbReference>
<evidence type="ECO:0000256" key="7">
    <source>
        <dbReference type="ARBA" id="ARBA00022989"/>
    </source>
</evidence>
<sequence length="124" mass="13656">MWVWVALGGSIGAVLRYLVTTYVQKKTGVAFPLGTLTVNVVGSFIIGFFIHYFLEHLLLPPQSKAFFVVGFLGAFTTFSSFSYETVFLISQGYWLKAFGYVLVTNLLCFIATILGIVLARILAG</sequence>
<organism evidence="15 16">
    <name type="scientific">Aquifex aeolicus</name>
    <dbReference type="NCBI Taxonomy" id="63363"/>
    <lineage>
        <taxon>Bacteria</taxon>
        <taxon>Pseudomonadati</taxon>
        <taxon>Aquificota</taxon>
        <taxon>Aquificia</taxon>
        <taxon>Aquificales</taxon>
        <taxon>Aquificaceae</taxon>
        <taxon>Aquifex</taxon>
    </lineage>
</organism>
<dbReference type="PANTHER" id="PTHR28259:SF18">
    <property type="entry name" value="FLUORIDE-SPECIFIC ION CHANNEL FLUC"/>
    <property type="match status" value="1"/>
</dbReference>
<feature type="transmembrane region" description="Helical" evidence="14">
    <location>
        <begin position="97"/>
        <end position="123"/>
    </location>
</feature>
<dbReference type="HAMAP" id="MF_00454">
    <property type="entry name" value="FluC"/>
    <property type="match status" value="1"/>
</dbReference>
<keyword evidence="4" id="KW-0997">Cell inner membrane</keyword>
<dbReference type="NCBIfam" id="TIGR00494">
    <property type="entry name" value="crcB"/>
    <property type="match status" value="1"/>
</dbReference>
<evidence type="ECO:0000313" key="15">
    <source>
        <dbReference type="EMBL" id="HIP98757.1"/>
    </source>
</evidence>
<keyword evidence="7 14" id="KW-1133">Transmembrane helix</keyword>
<keyword evidence="10 14" id="KW-0472">Membrane</keyword>
<comment type="catalytic activity">
    <reaction evidence="13">
        <text>fluoride(in) = fluoride(out)</text>
        <dbReference type="Rhea" id="RHEA:76159"/>
        <dbReference type="ChEBI" id="CHEBI:17051"/>
    </reaction>
    <physiologicalReaction direction="left-to-right" evidence="13">
        <dbReference type="Rhea" id="RHEA:76160"/>
    </physiologicalReaction>
</comment>
<feature type="binding site" evidence="14">
    <location>
        <position position="76"/>
    </location>
    <ligand>
        <name>Na(+)</name>
        <dbReference type="ChEBI" id="CHEBI:29101"/>
        <note>structural</note>
    </ligand>
</feature>
<feature type="transmembrane region" description="Helical" evidence="14">
    <location>
        <begin position="32"/>
        <end position="54"/>
    </location>
</feature>